<protein>
    <submittedName>
        <fullName evidence="2">Uncharacterized protein</fullName>
    </submittedName>
</protein>
<evidence type="ECO:0000313" key="2">
    <source>
        <dbReference type="EMBL" id="KAG9190361.1"/>
    </source>
</evidence>
<gene>
    <name evidence="2" type="ORF">G6011_08449</name>
</gene>
<reference evidence="2" key="1">
    <citation type="submission" date="2021-07" db="EMBL/GenBank/DDBJ databases">
        <title>Genome Resource of American Ginseng Black Spot Pathogen Alternaria panax.</title>
        <authorList>
            <person name="Qiu C."/>
            <person name="Wang W."/>
            <person name="Liu Z."/>
        </authorList>
    </citation>
    <scope>NUCLEOTIDE SEQUENCE</scope>
    <source>
        <strain evidence="2">BNCC115425</strain>
    </source>
</reference>
<proteinExistence type="predicted"/>
<evidence type="ECO:0000256" key="1">
    <source>
        <dbReference type="SAM" id="MobiDB-lite"/>
    </source>
</evidence>
<dbReference type="AlphaFoldDB" id="A0AAD4I9P8"/>
<comment type="caution">
    <text evidence="2">The sequence shown here is derived from an EMBL/GenBank/DDBJ whole genome shotgun (WGS) entry which is preliminary data.</text>
</comment>
<sequence>MPFFITPPRFGLSAAPAADPTSTSSATFPVSSLFDSSSTPLGPTPYSTTAAPPVEKQPAISPSTGLFFAAVSTDATGKPTTKRIPNPASILNGETQILRIYLSLEDLPPESLHGMFLHFQKQGANPLQEVHLCVRSLLRPCLQDIDEDCALRKKMLFMISEWLTFGTTVKFFFHRLGVDVDRDCFQNFVEKDLMRAIQGLKEHDVELLEILGEESWVYGRNAPSADAVGASTVADHDLDDEMI</sequence>
<dbReference type="EMBL" id="JAANER010000004">
    <property type="protein sequence ID" value="KAG9190361.1"/>
    <property type="molecule type" value="Genomic_DNA"/>
</dbReference>
<feature type="region of interest" description="Disordered" evidence="1">
    <location>
        <begin position="36"/>
        <end position="55"/>
    </location>
</feature>
<name>A0AAD4I9P8_9PLEO</name>
<feature type="compositionally biased region" description="Polar residues" evidence="1">
    <location>
        <begin position="36"/>
        <end position="50"/>
    </location>
</feature>
<evidence type="ECO:0000313" key="3">
    <source>
        <dbReference type="Proteomes" id="UP001199106"/>
    </source>
</evidence>
<organism evidence="2 3">
    <name type="scientific">Alternaria panax</name>
    <dbReference type="NCBI Taxonomy" id="48097"/>
    <lineage>
        <taxon>Eukaryota</taxon>
        <taxon>Fungi</taxon>
        <taxon>Dikarya</taxon>
        <taxon>Ascomycota</taxon>
        <taxon>Pezizomycotina</taxon>
        <taxon>Dothideomycetes</taxon>
        <taxon>Pleosporomycetidae</taxon>
        <taxon>Pleosporales</taxon>
        <taxon>Pleosporineae</taxon>
        <taxon>Pleosporaceae</taxon>
        <taxon>Alternaria</taxon>
        <taxon>Alternaria sect. Panax</taxon>
    </lineage>
</organism>
<accession>A0AAD4I9P8</accession>
<keyword evidence="3" id="KW-1185">Reference proteome</keyword>
<dbReference type="Proteomes" id="UP001199106">
    <property type="component" value="Unassembled WGS sequence"/>
</dbReference>